<dbReference type="Gene3D" id="3.40.33.10">
    <property type="entry name" value="CAP"/>
    <property type="match status" value="1"/>
</dbReference>
<evidence type="ECO:0000256" key="1">
    <source>
        <dbReference type="SAM" id="MobiDB-lite"/>
    </source>
</evidence>
<organism evidence="4 5">
    <name type="scientific">Penicillium brevicompactum</name>
    <dbReference type="NCBI Taxonomy" id="5074"/>
    <lineage>
        <taxon>Eukaryota</taxon>
        <taxon>Fungi</taxon>
        <taxon>Dikarya</taxon>
        <taxon>Ascomycota</taxon>
        <taxon>Pezizomycotina</taxon>
        <taxon>Eurotiomycetes</taxon>
        <taxon>Eurotiomycetidae</taxon>
        <taxon>Eurotiales</taxon>
        <taxon>Aspergillaceae</taxon>
        <taxon>Penicillium</taxon>
    </lineage>
</organism>
<proteinExistence type="predicted"/>
<evidence type="ECO:0000313" key="5">
    <source>
        <dbReference type="Proteomes" id="UP001147695"/>
    </source>
</evidence>
<feature type="domain" description="SCP" evidence="3">
    <location>
        <begin position="64"/>
        <end position="233"/>
    </location>
</feature>
<dbReference type="PRINTS" id="PR00837">
    <property type="entry name" value="V5TPXLIKE"/>
</dbReference>
<dbReference type="GO" id="GO:0005576">
    <property type="term" value="C:extracellular region"/>
    <property type="evidence" value="ECO:0007669"/>
    <property type="project" value="InterPro"/>
</dbReference>
<reference evidence="4" key="1">
    <citation type="submission" date="2022-12" db="EMBL/GenBank/DDBJ databases">
        <authorList>
            <person name="Petersen C."/>
        </authorList>
    </citation>
    <scope>NUCLEOTIDE SEQUENCE</scope>
    <source>
        <strain evidence="4">IBT 35673</strain>
    </source>
</reference>
<dbReference type="InterPro" id="IPR035940">
    <property type="entry name" value="CAP_sf"/>
</dbReference>
<dbReference type="InterPro" id="IPR018244">
    <property type="entry name" value="Allrgn_V5/Tpx1_CS"/>
</dbReference>
<dbReference type="Pfam" id="PF00188">
    <property type="entry name" value="CAP"/>
    <property type="match status" value="1"/>
</dbReference>
<feature type="signal peptide" evidence="2">
    <location>
        <begin position="1"/>
        <end position="25"/>
    </location>
</feature>
<keyword evidence="2" id="KW-0732">Signal</keyword>
<evidence type="ECO:0000256" key="2">
    <source>
        <dbReference type="SAM" id="SignalP"/>
    </source>
</evidence>
<evidence type="ECO:0000259" key="3">
    <source>
        <dbReference type="SMART" id="SM00198"/>
    </source>
</evidence>
<dbReference type="Proteomes" id="UP001147695">
    <property type="component" value="Unassembled WGS sequence"/>
</dbReference>
<feature type="region of interest" description="Disordered" evidence="1">
    <location>
        <begin position="250"/>
        <end position="276"/>
    </location>
</feature>
<feature type="chain" id="PRO_5040969613" description="SCP domain-containing protein" evidence="2">
    <location>
        <begin position="26"/>
        <end position="312"/>
    </location>
</feature>
<dbReference type="PROSITE" id="PS01009">
    <property type="entry name" value="CRISP_1"/>
    <property type="match status" value="1"/>
</dbReference>
<name>A0A9W9UFQ5_PENBR</name>
<dbReference type="PANTHER" id="PTHR10334">
    <property type="entry name" value="CYSTEINE-RICH SECRETORY PROTEIN-RELATED"/>
    <property type="match status" value="1"/>
</dbReference>
<dbReference type="EMBL" id="JAPZBQ010000004">
    <property type="protein sequence ID" value="KAJ5335008.1"/>
    <property type="molecule type" value="Genomic_DNA"/>
</dbReference>
<reference evidence="4" key="2">
    <citation type="journal article" date="2023" name="IMA Fungus">
        <title>Comparative genomic study of the Penicillium genus elucidates a diverse pangenome and 15 lateral gene transfer events.</title>
        <authorList>
            <person name="Petersen C."/>
            <person name="Sorensen T."/>
            <person name="Nielsen M.R."/>
            <person name="Sondergaard T.E."/>
            <person name="Sorensen J.L."/>
            <person name="Fitzpatrick D.A."/>
            <person name="Frisvad J.C."/>
            <person name="Nielsen K.L."/>
        </authorList>
    </citation>
    <scope>NUCLEOTIDE SEQUENCE</scope>
    <source>
        <strain evidence="4">IBT 35673</strain>
    </source>
</reference>
<dbReference type="SMART" id="SM00198">
    <property type="entry name" value="SCP"/>
    <property type="match status" value="1"/>
</dbReference>
<comment type="caution">
    <text evidence="4">The sequence shown here is derived from an EMBL/GenBank/DDBJ whole genome shotgun (WGS) entry which is preliminary data.</text>
</comment>
<sequence length="312" mass="34042">MMFKNLTVKGCMAICIFLTVQSVKAVEMEDMILVAEGQPTVTVTVVAPAVPTTPMDPSYIDPTIFKKEMLDVSNDYRQQHSAKPLVWNDTLAEYSKKWAESCDFVHSHGPYGENLAYGFNTSDAAVKAWGDEREFYNFTLPTGFAKATGHFTQLVWKASRQVGCAAVDCGYTVKKKTVEGKRNLEPDFGPDYVSEEPYDFEDLDLTKRDGEEKPRAQGWYLVCEYEPYGNIYGDNNKSFKKNVLPQKVETTTTTASSTSTAVGAEPSKNAATSTTSPLSLHTGGAFKAGLGSTAGLLVVSMGTVCVGMGLYA</sequence>
<evidence type="ECO:0000313" key="4">
    <source>
        <dbReference type="EMBL" id="KAJ5335008.1"/>
    </source>
</evidence>
<dbReference type="AlphaFoldDB" id="A0A9W9UFQ5"/>
<dbReference type="SUPFAM" id="SSF55797">
    <property type="entry name" value="PR-1-like"/>
    <property type="match status" value="1"/>
</dbReference>
<gene>
    <name evidence="4" type="ORF">N7452_007411</name>
</gene>
<feature type="compositionally biased region" description="Low complexity" evidence="1">
    <location>
        <begin position="250"/>
        <end position="261"/>
    </location>
</feature>
<dbReference type="InterPro" id="IPR001283">
    <property type="entry name" value="CRISP-related"/>
</dbReference>
<protein>
    <recommendedName>
        <fullName evidence="3">SCP domain-containing protein</fullName>
    </recommendedName>
</protein>
<dbReference type="InterPro" id="IPR014044">
    <property type="entry name" value="CAP_dom"/>
</dbReference>
<accession>A0A9W9UFQ5</accession>